<dbReference type="InterPro" id="IPR000845">
    <property type="entry name" value="Nucleoside_phosphorylase_d"/>
</dbReference>
<dbReference type="CDD" id="cd17768">
    <property type="entry name" value="adenosylhopane_nucleosidase_HpnG-like"/>
    <property type="match status" value="1"/>
</dbReference>
<sequence length="229" mass="23275">MGPVNAPFVMVVTGMDFEAGIAAGPHCRVVHGLRGIALEQEVSAMASRACRGIVSFGVAGGLDPALAPGDLVIADEIRAPGERYDTAPDWTHALHAALPHARVGPIAGADEPVLDIAAKQALRQASGALCVDMESHLAARMATACRLPFAACRVIIDPASRAVPAAAAAGMGAGGKTDVTAVLGGLLRAPWQLPAMLRLAGDAAAARGALRAARLAVGDGFALRDMLQQ</sequence>
<dbReference type="NCBIfam" id="TIGR03468">
    <property type="entry name" value="HpnG"/>
    <property type="match status" value="1"/>
</dbReference>
<dbReference type="GO" id="GO:0008782">
    <property type="term" value="F:adenosylhomocysteine nucleosidase activity"/>
    <property type="evidence" value="ECO:0007669"/>
    <property type="project" value="TreeGrafter"/>
</dbReference>
<protein>
    <recommendedName>
        <fullName evidence="1">Nucleoside phosphorylase domain-containing protein</fullName>
    </recommendedName>
</protein>
<organism evidence="2">
    <name type="scientific">Cupriavidus oxalaticus</name>
    <dbReference type="NCBI Taxonomy" id="96344"/>
    <lineage>
        <taxon>Bacteria</taxon>
        <taxon>Pseudomonadati</taxon>
        <taxon>Pseudomonadota</taxon>
        <taxon>Betaproteobacteria</taxon>
        <taxon>Burkholderiales</taxon>
        <taxon>Burkholderiaceae</taxon>
        <taxon>Cupriavidus</taxon>
    </lineage>
</organism>
<dbReference type="PANTHER" id="PTHR46832:SF1">
    <property type="entry name" value="5'-METHYLTHIOADENOSINE_S-ADENOSYLHOMOCYSTEINE NUCLEOSIDASE"/>
    <property type="match status" value="1"/>
</dbReference>
<feature type="domain" description="Nucleoside phosphorylase" evidence="1">
    <location>
        <begin position="16"/>
        <end position="161"/>
    </location>
</feature>
<dbReference type="GO" id="GO:0005829">
    <property type="term" value="C:cytosol"/>
    <property type="evidence" value="ECO:0007669"/>
    <property type="project" value="TreeGrafter"/>
</dbReference>
<dbReference type="GO" id="GO:0009116">
    <property type="term" value="P:nucleoside metabolic process"/>
    <property type="evidence" value="ECO:0007669"/>
    <property type="project" value="InterPro"/>
</dbReference>
<proteinExistence type="predicted"/>
<dbReference type="GO" id="GO:0019284">
    <property type="term" value="P:L-methionine salvage from S-adenosylmethionine"/>
    <property type="evidence" value="ECO:0007669"/>
    <property type="project" value="TreeGrafter"/>
</dbReference>
<reference evidence="2" key="1">
    <citation type="submission" date="2018-01" db="EMBL/GenBank/DDBJ databases">
        <authorList>
            <person name="Clerissi C."/>
        </authorList>
    </citation>
    <scope>NUCLEOTIDE SEQUENCE</scope>
    <source>
        <strain evidence="2">Cupriavidus oxalaticus LMG 2235</strain>
    </source>
</reference>
<evidence type="ECO:0000313" key="2">
    <source>
        <dbReference type="EMBL" id="SPC20889.1"/>
    </source>
</evidence>
<comment type="caution">
    <text evidence="2">The sequence shown here is derived from an EMBL/GenBank/DDBJ whole genome shotgun (WGS) entry which is preliminary data.</text>
</comment>
<dbReference type="SUPFAM" id="SSF53167">
    <property type="entry name" value="Purine and uridine phosphorylases"/>
    <property type="match status" value="1"/>
</dbReference>
<dbReference type="Gene3D" id="3.40.50.1580">
    <property type="entry name" value="Nucleoside phosphorylase domain"/>
    <property type="match status" value="1"/>
</dbReference>
<dbReference type="Pfam" id="PF01048">
    <property type="entry name" value="PNP_UDP_1"/>
    <property type="match status" value="1"/>
</dbReference>
<evidence type="ECO:0000259" key="1">
    <source>
        <dbReference type="Pfam" id="PF01048"/>
    </source>
</evidence>
<dbReference type="PANTHER" id="PTHR46832">
    <property type="entry name" value="5'-METHYLTHIOADENOSINE/S-ADENOSYLHOMOCYSTEINE NUCLEOSIDASE"/>
    <property type="match status" value="1"/>
</dbReference>
<dbReference type="AlphaFoldDB" id="A0A375GJ46"/>
<dbReference type="GO" id="GO:0008930">
    <property type="term" value="F:methylthioadenosine nucleosidase activity"/>
    <property type="evidence" value="ECO:0007669"/>
    <property type="project" value="TreeGrafter"/>
</dbReference>
<dbReference type="NCBIfam" id="NF005476">
    <property type="entry name" value="PRK07077.1"/>
    <property type="match status" value="1"/>
</dbReference>
<accession>A0A375GJ46</accession>
<dbReference type="InterPro" id="IPR035994">
    <property type="entry name" value="Nucleoside_phosphorylase_sf"/>
</dbReference>
<gene>
    <name evidence="2" type="ORF">CO2235_MP50076</name>
</gene>
<dbReference type="Proteomes" id="UP000256862">
    <property type="component" value="Plasmid CO2235_mp"/>
</dbReference>
<dbReference type="EMBL" id="OGUS01000140">
    <property type="protein sequence ID" value="SPC20889.1"/>
    <property type="molecule type" value="Genomic_DNA"/>
</dbReference>
<name>A0A375GJ46_9BURK</name>
<dbReference type="InterPro" id="IPR017831">
    <property type="entry name" value="Hopanoid-assoc_phosphoryl_HpnG"/>
</dbReference>